<evidence type="ECO:0000313" key="3">
    <source>
        <dbReference type="EMBL" id="PWN36289.1"/>
    </source>
</evidence>
<dbReference type="InParanoid" id="A0A316VF80"/>
<gene>
    <name evidence="3" type="ORF">FA14DRAFT_53820</name>
</gene>
<evidence type="ECO:0000256" key="1">
    <source>
        <dbReference type="SAM" id="MobiDB-lite"/>
    </source>
</evidence>
<dbReference type="OrthoDB" id="3365879at2759"/>
<dbReference type="AlphaFoldDB" id="A0A316VF80"/>
<dbReference type="Proteomes" id="UP000245771">
    <property type="component" value="Unassembled WGS sequence"/>
</dbReference>
<organism evidence="3 4">
    <name type="scientific">Meira miltonrushii</name>
    <dbReference type="NCBI Taxonomy" id="1280837"/>
    <lineage>
        <taxon>Eukaryota</taxon>
        <taxon>Fungi</taxon>
        <taxon>Dikarya</taxon>
        <taxon>Basidiomycota</taxon>
        <taxon>Ustilaginomycotina</taxon>
        <taxon>Exobasidiomycetes</taxon>
        <taxon>Exobasidiales</taxon>
        <taxon>Brachybasidiaceae</taxon>
        <taxon>Meira</taxon>
    </lineage>
</organism>
<sequence length="828" mass="93048">MHSVMSQIRGTASPSSSNHTLPTQNPYSSPEEHWQAILRYDAQRRQATETQEHHIISDQNTVSTMHKPTRVKRVSVGDDLPHFPEEYQRVQETQKQSNKKGKAASQSIPKKGVAKYSDAIADLNDDTNGDEHELTLGRQVTPPAFRGENDILVNRELQRLREQKPMKRRMHWRVVTGTMMLLVLAFTAYVFTQSLRAYLSLSPANWFLSDSRTGTQVSPDPLLRTLALIETIASAIALAGMLASGFYLRMTRRRTCGRHLIWFFAILSTTISLALSLANIVLIVAWHKEYSGNPDDPLARTRDVGQRCNGVWDLDILWSAAKSSLLAKPNDESVDTSKCTRDPAHSVQMFLIAGGVRLIVFVVLCTIWLICLARYNAAQELRLTSNESINESPEMHLLLAEEKGGLPEMPTLQSMPGKYHDEDMDMVAFYQDENKSSPRYSGSTWNEKGDGLVHMPEFPRNSNATLIEPAPKLGKFQWQRGEASQMQKDDQNDIHTYGNIATHDREESAGGWSTHIMDRLWHALWGSSHEQNGSSHEHANRDPSHAFQAVSIHEEAELQHPHAWQHGREDTRLGVRGWFGRDTSAQSRPSEDEGDEDDLGVRTNVSYLETPPMHTRTSSQDRRAAQGRHEAAKKVHDKQADSDNGDRFTAGPNAQNTARQAAYQRSLRRKQEQKDRIEFLASLGREEDLEKEPFHPPALPTKEGRMSASTNSSYRAGPSPNREQKSRSTQSNGDQLPHMPNLQSTPRANAHGIAAEERSEEDDMIDESIFWHSAPVVEKKQSNAPVFVRQLGKLVRQLSAIESVGSGGERSQQYSRTSREPSSASGIY</sequence>
<feature type="region of interest" description="Disordered" evidence="1">
    <location>
        <begin position="800"/>
        <end position="828"/>
    </location>
</feature>
<feature type="compositionally biased region" description="Basic and acidic residues" evidence="1">
    <location>
        <begin position="619"/>
        <end position="646"/>
    </location>
</feature>
<evidence type="ECO:0000256" key="2">
    <source>
        <dbReference type="SAM" id="Phobius"/>
    </source>
</evidence>
<dbReference type="EMBL" id="KZ819603">
    <property type="protein sequence ID" value="PWN36289.1"/>
    <property type="molecule type" value="Genomic_DNA"/>
</dbReference>
<feature type="transmembrane region" description="Helical" evidence="2">
    <location>
        <begin position="226"/>
        <end position="248"/>
    </location>
</feature>
<feature type="region of interest" description="Disordered" evidence="1">
    <location>
        <begin position="580"/>
        <end position="766"/>
    </location>
</feature>
<reference evidence="3 4" key="1">
    <citation type="journal article" date="2018" name="Mol. Biol. Evol.">
        <title>Broad Genomic Sampling Reveals a Smut Pathogenic Ancestry of the Fungal Clade Ustilaginomycotina.</title>
        <authorList>
            <person name="Kijpornyongpan T."/>
            <person name="Mondo S.J."/>
            <person name="Barry K."/>
            <person name="Sandor L."/>
            <person name="Lee J."/>
            <person name="Lipzen A."/>
            <person name="Pangilinan J."/>
            <person name="LaButti K."/>
            <person name="Hainaut M."/>
            <person name="Henrissat B."/>
            <person name="Grigoriev I.V."/>
            <person name="Spatafora J.W."/>
            <person name="Aime M.C."/>
        </authorList>
    </citation>
    <scope>NUCLEOTIDE SEQUENCE [LARGE SCALE GENOMIC DNA]</scope>
    <source>
        <strain evidence="3 4">MCA 3882</strain>
    </source>
</reference>
<feature type="region of interest" description="Disordered" evidence="1">
    <location>
        <begin position="1"/>
        <end position="31"/>
    </location>
</feature>
<dbReference type="GeneID" id="37024269"/>
<feature type="compositionally biased region" description="Polar residues" evidence="1">
    <location>
        <begin position="1"/>
        <end position="28"/>
    </location>
</feature>
<protein>
    <submittedName>
        <fullName evidence="3">Uncharacterized protein</fullName>
    </submittedName>
</protein>
<evidence type="ECO:0000313" key="4">
    <source>
        <dbReference type="Proteomes" id="UP000245771"/>
    </source>
</evidence>
<feature type="transmembrane region" description="Helical" evidence="2">
    <location>
        <begin position="170"/>
        <end position="191"/>
    </location>
</feature>
<feature type="compositionally biased region" description="Polar residues" evidence="1">
    <location>
        <begin position="809"/>
        <end position="828"/>
    </location>
</feature>
<proteinExistence type="predicted"/>
<keyword evidence="2" id="KW-0472">Membrane</keyword>
<keyword evidence="2" id="KW-1133">Transmembrane helix</keyword>
<accession>A0A316VF80</accession>
<keyword evidence="4" id="KW-1185">Reference proteome</keyword>
<feature type="transmembrane region" description="Helical" evidence="2">
    <location>
        <begin position="260"/>
        <end position="286"/>
    </location>
</feature>
<keyword evidence="2" id="KW-0812">Transmembrane</keyword>
<feature type="transmembrane region" description="Helical" evidence="2">
    <location>
        <begin position="350"/>
        <end position="373"/>
    </location>
</feature>
<dbReference type="RefSeq" id="XP_025356591.1">
    <property type="nucleotide sequence ID" value="XM_025502488.1"/>
</dbReference>
<feature type="compositionally biased region" description="Basic and acidic residues" evidence="1">
    <location>
        <begin position="669"/>
        <end position="694"/>
    </location>
</feature>
<name>A0A316VF80_9BASI</name>
<feature type="region of interest" description="Disordered" evidence="1">
    <location>
        <begin position="91"/>
        <end position="111"/>
    </location>
</feature>